<dbReference type="Pfam" id="PF04480">
    <property type="entry name" value="DUF559"/>
    <property type="match status" value="1"/>
</dbReference>
<evidence type="ECO:0000313" key="2">
    <source>
        <dbReference type="EMBL" id="MEA5668664.1"/>
    </source>
</evidence>
<proteinExistence type="predicted"/>
<sequence length="126" mass="14250">MRKGAKTGCARALRQRMTDAEQRLWYHLRADRLAGFKFRRQHPIGPYVVDFACLARRLVIELDGGQHAGDTSDPAREAFLRGHGYRVLRFWNNEALSKTAAVCESILQALSIEPSPRRVRGQAEGC</sequence>
<dbReference type="RefSeq" id="WP_323439218.1">
    <property type="nucleotide sequence ID" value="NZ_JAYFUH010000249.1"/>
</dbReference>
<keyword evidence="2" id="KW-0378">Hydrolase</keyword>
<gene>
    <name evidence="2" type="ORF">VA603_14040</name>
</gene>
<dbReference type="PANTHER" id="PTHR38590:SF1">
    <property type="entry name" value="BLL0828 PROTEIN"/>
    <property type="match status" value="1"/>
</dbReference>
<dbReference type="InterPro" id="IPR007569">
    <property type="entry name" value="DUF559"/>
</dbReference>
<dbReference type="Gene3D" id="3.40.960.10">
    <property type="entry name" value="VSR Endonuclease"/>
    <property type="match status" value="1"/>
</dbReference>
<reference evidence="2 3" key="1">
    <citation type="submission" date="2023-12" db="EMBL/GenBank/DDBJ databases">
        <title>Stenotrophomonas guangdongensis sp. nov., isolated from wilted pepper plants (Capsicum annuum).</title>
        <authorList>
            <person name="Qiu M."/>
            <person name="Li Y."/>
            <person name="Liu Q."/>
            <person name="Zhang X."/>
            <person name="Huang Y."/>
            <person name="Guo R."/>
            <person name="Hu M."/>
            <person name="Zhou J."/>
            <person name="Zhou X."/>
        </authorList>
    </citation>
    <scope>NUCLEOTIDE SEQUENCE [LARGE SCALE GENOMIC DNA]</scope>
    <source>
        <strain evidence="2 3">MH1</strain>
    </source>
</reference>
<keyword evidence="2" id="KW-0540">Nuclease</keyword>
<keyword evidence="2" id="KW-0255">Endonuclease</keyword>
<accession>A0ABU5V5M5</accession>
<evidence type="ECO:0000259" key="1">
    <source>
        <dbReference type="Pfam" id="PF04480"/>
    </source>
</evidence>
<dbReference type="CDD" id="cd01038">
    <property type="entry name" value="Endonuclease_DUF559"/>
    <property type="match status" value="1"/>
</dbReference>
<name>A0ABU5V5M5_9GAMM</name>
<dbReference type="EMBL" id="JAYFUH010000249">
    <property type="protein sequence ID" value="MEA5668664.1"/>
    <property type="molecule type" value="Genomic_DNA"/>
</dbReference>
<dbReference type="Proteomes" id="UP001301653">
    <property type="component" value="Unassembled WGS sequence"/>
</dbReference>
<keyword evidence="3" id="KW-1185">Reference proteome</keyword>
<dbReference type="GO" id="GO:0004519">
    <property type="term" value="F:endonuclease activity"/>
    <property type="evidence" value="ECO:0007669"/>
    <property type="project" value="UniProtKB-KW"/>
</dbReference>
<organism evidence="2 3">
    <name type="scientific">Stenotrophomonas capsici</name>
    <dbReference type="NCBI Taxonomy" id="3110230"/>
    <lineage>
        <taxon>Bacteria</taxon>
        <taxon>Pseudomonadati</taxon>
        <taxon>Pseudomonadota</taxon>
        <taxon>Gammaproteobacteria</taxon>
        <taxon>Lysobacterales</taxon>
        <taxon>Lysobacteraceae</taxon>
        <taxon>Stenotrophomonas</taxon>
    </lineage>
</organism>
<dbReference type="InterPro" id="IPR047216">
    <property type="entry name" value="Endonuclease_DUF559_bact"/>
</dbReference>
<comment type="caution">
    <text evidence="2">The sequence shown here is derived from an EMBL/GenBank/DDBJ whole genome shotgun (WGS) entry which is preliminary data.</text>
</comment>
<dbReference type="InterPro" id="IPR011335">
    <property type="entry name" value="Restrct_endonuc-II-like"/>
</dbReference>
<dbReference type="SUPFAM" id="SSF52980">
    <property type="entry name" value="Restriction endonuclease-like"/>
    <property type="match status" value="1"/>
</dbReference>
<protein>
    <submittedName>
        <fullName evidence="2">Endonuclease domain-containing protein</fullName>
    </submittedName>
</protein>
<evidence type="ECO:0000313" key="3">
    <source>
        <dbReference type="Proteomes" id="UP001301653"/>
    </source>
</evidence>
<feature type="domain" description="DUF559" evidence="1">
    <location>
        <begin position="8"/>
        <end position="110"/>
    </location>
</feature>
<dbReference type="PANTHER" id="PTHR38590">
    <property type="entry name" value="BLL0828 PROTEIN"/>
    <property type="match status" value="1"/>
</dbReference>